<dbReference type="SUPFAM" id="SSF53448">
    <property type="entry name" value="Nucleotide-diphospho-sugar transferases"/>
    <property type="match status" value="1"/>
</dbReference>
<dbReference type="AlphaFoldDB" id="A0A1H8HVX4"/>
<dbReference type="Proteomes" id="UP000183002">
    <property type="component" value="Unassembled WGS sequence"/>
</dbReference>
<dbReference type="Pfam" id="PF02348">
    <property type="entry name" value="CTP_transf_3"/>
    <property type="match status" value="1"/>
</dbReference>
<dbReference type="InterPro" id="IPR029044">
    <property type="entry name" value="Nucleotide-diphossugar_trans"/>
</dbReference>
<evidence type="ECO:0000256" key="2">
    <source>
        <dbReference type="ARBA" id="ARBA00022695"/>
    </source>
</evidence>
<protein>
    <submittedName>
        <fullName evidence="4">3-deoxy-manno-octulosonate cytidylyltransferase (CMP-KDO synthetase)</fullName>
    </submittedName>
</protein>
<organism evidence="4 5">
    <name type="scientific">Pseudorhodobacter antarcticus</name>
    <dbReference type="NCBI Taxonomy" id="1077947"/>
    <lineage>
        <taxon>Bacteria</taxon>
        <taxon>Pseudomonadati</taxon>
        <taxon>Pseudomonadota</taxon>
        <taxon>Alphaproteobacteria</taxon>
        <taxon>Rhodobacterales</taxon>
        <taxon>Paracoccaceae</taxon>
        <taxon>Pseudorhodobacter</taxon>
    </lineage>
</organism>
<keyword evidence="2 4" id="KW-0548">Nucleotidyltransferase</keyword>
<dbReference type="GO" id="GO:0008690">
    <property type="term" value="F:3-deoxy-manno-octulosonate cytidylyltransferase activity"/>
    <property type="evidence" value="ECO:0007669"/>
    <property type="project" value="InterPro"/>
</dbReference>
<dbReference type="PANTHER" id="PTHR42866">
    <property type="entry name" value="3-DEOXY-MANNO-OCTULOSONATE CYTIDYLYLTRANSFERASE"/>
    <property type="match status" value="1"/>
</dbReference>
<keyword evidence="1 4" id="KW-0808">Transferase</keyword>
<sequence>MKTIIIIPARYASTRYPGKPLVHLRGPDGSKPLIQRSWEAAMAARNIVAVYVATDDDRIADAARSFGAQVIMTTPQAENGTMRCAEALKNANLDADLIINLQGDAPLTPPWFVEALADAMRTSPAQCATPVIRCDAQTVAHFRDDRRHSRVGGTTAVFDTNMRALYFSKEVIPYTPEGTHSPIPVFHHVGIYAYRPSALAAYQTWQMGPLERMEGLEQLRFLENGMEMACVEVDGKGRVFWELNNPVDVERIESVLAKG</sequence>
<dbReference type="CDD" id="cd02517">
    <property type="entry name" value="CMP-KDO-Synthetase"/>
    <property type="match status" value="1"/>
</dbReference>
<dbReference type="OrthoDB" id="9815559at2"/>
<dbReference type="InterPro" id="IPR004528">
    <property type="entry name" value="KdsB"/>
</dbReference>
<gene>
    <name evidence="4" type="ORF">SAMN05216227_101840</name>
</gene>
<dbReference type="EMBL" id="FOCO01000018">
    <property type="protein sequence ID" value="SEN60550.1"/>
    <property type="molecule type" value="Genomic_DNA"/>
</dbReference>
<dbReference type="GO" id="GO:0005829">
    <property type="term" value="C:cytosol"/>
    <property type="evidence" value="ECO:0007669"/>
    <property type="project" value="TreeGrafter"/>
</dbReference>
<dbReference type="Gene3D" id="3.90.550.10">
    <property type="entry name" value="Spore Coat Polysaccharide Biosynthesis Protein SpsA, Chain A"/>
    <property type="match status" value="1"/>
</dbReference>
<keyword evidence="3" id="KW-0448">Lipopolysaccharide biosynthesis</keyword>
<accession>A0A1H8HVX4</accession>
<keyword evidence="5" id="KW-1185">Reference proteome</keyword>
<dbReference type="GO" id="GO:0009103">
    <property type="term" value="P:lipopolysaccharide biosynthetic process"/>
    <property type="evidence" value="ECO:0007669"/>
    <property type="project" value="UniProtKB-KW"/>
</dbReference>
<proteinExistence type="predicted"/>
<dbReference type="InterPro" id="IPR003329">
    <property type="entry name" value="Cytidylyl_trans"/>
</dbReference>
<dbReference type="NCBIfam" id="NF003952">
    <property type="entry name" value="PRK05450.1-5"/>
    <property type="match status" value="1"/>
</dbReference>
<evidence type="ECO:0000256" key="3">
    <source>
        <dbReference type="ARBA" id="ARBA00022985"/>
    </source>
</evidence>
<dbReference type="STRING" id="1077947.SAMN05216227_101840"/>
<name>A0A1H8HVX4_9RHOB</name>
<evidence type="ECO:0000313" key="4">
    <source>
        <dbReference type="EMBL" id="SEN60550.1"/>
    </source>
</evidence>
<dbReference type="NCBIfam" id="NF003950">
    <property type="entry name" value="PRK05450.1-3"/>
    <property type="match status" value="1"/>
</dbReference>
<dbReference type="PANTHER" id="PTHR42866:SF2">
    <property type="entry name" value="3-DEOXY-MANNO-OCTULOSONATE CYTIDYLYLTRANSFERASE, MITOCHONDRIAL"/>
    <property type="match status" value="1"/>
</dbReference>
<reference evidence="4 5" key="1">
    <citation type="submission" date="2016-10" db="EMBL/GenBank/DDBJ databases">
        <authorList>
            <person name="de Groot N.N."/>
        </authorList>
    </citation>
    <scope>NUCLEOTIDE SEQUENCE [LARGE SCALE GENOMIC DNA]</scope>
    <source>
        <strain evidence="4 5">CGMCC 1.10836</strain>
    </source>
</reference>
<evidence type="ECO:0000313" key="5">
    <source>
        <dbReference type="Proteomes" id="UP000183002"/>
    </source>
</evidence>
<dbReference type="RefSeq" id="WP_050519845.1">
    <property type="nucleotide sequence ID" value="NZ_FOCO01000018.1"/>
</dbReference>
<evidence type="ECO:0000256" key="1">
    <source>
        <dbReference type="ARBA" id="ARBA00022679"/>
    </source>
</evidence>